<dbReference type="EC" id="6.3.2.45" evidence="9"/>
<comment type="pathway">
    <text evidence="9">Cell wall biogenesis; peptidoglycan recycling.</text>
</comment>
<evidence type="ECO:0000259" key="10">
    <source>
        <dbReference type="Pfam" id="PF01225"/>
    </source>
</evidence>
<reference evidence="13" key="1">
    <citation type="journal article" date="2012" name="Vet. Microbiol.">
        <title>Comparative genomic analyses of the Taylorellae.</title>
        <authorList>
            <person name="Hauser H."/>
            <person name="Richter D.C."/>
            <person name="van Tonder A."/>
            <person name="Clark L."/>
            <person name="Preston A."/>
        </authorList>
    </citation>
    <scope>NUCLEOTIDE SEQUENCE</scope>
    <source>
        <strain evidence="13">14/45</strain>
    </source>
</reference>
<dbReference type="KEGG" id="tat:KUM_1004"/>
<proteinExistence type="inferred from homology"/>
<dbReference type="GO" id="GO:0008360">
    <property type="term" value="P:regulation of cell shape"/>
    <property type="evidence" value="ECO:0007669"/>
    <property type="project" value="UniProtKB-KW"/>
</dbReference>
<evidence type="ECO:0000256" key="2">
    <source>
        <dbReference type="ARBA" id="ARBA00022618"/>
    </source>
</evidence>
<dbReference type="Pfam" id="PF02875">
    <property type="entry name" value="Mur_ligase_C"/>
    <property type="match status" value="1"/>
</dbReference>
<evidence type="ECO:0000259" key="11">
    <source>
        <dbReference type="Pfam" id="PF02875"/>
    </source>
</evidence>
<dbReference type="Gene3D" id="3.40.1190.10">
    <property type="entry name" value="Mur-like, catalytic domain"/>
    <property type="match status" value="1"/>
</dbReference>
<dbReference type="GO" id="GO:0071555">
    <property type="term" value="P:cell wall organization"/>
    <property type="evidence" value="ECO:0007669"/>
    <property type="project" value="UniProtKB-KW"/>
</dbReference>
<feature type="domain" description="Mur ligase C-terminal" evidence="11">
    <location>
        <begin position="314"/>
        <end position="439"/>
    </location>
</feature>
<keyword evidence="3 9" id="KW-0547">Nucleotide-binding</keyword>
<protein>
    <recommendedName>
        <fullName evidence="9">UDP-N-acetylmuramate--L-alanyl-gamma-D-glutamyl-meso-2,6-diaminoheptandioate ligase</fullName>
        <ecNumber evidence="9">6.3.2.45</ecNumber>
    </recommendedName>
    <alternativeName>
        <fullName evidence="9">Murein peptide ligase</fullName>
    </alternativeName>
    <alternativeName>
        <fullName evidence="9">UDP-N-acetylmuramate:L-alanyl-gamma-D-glutamyl-meso-diaminopimelate ligase</fullName>
    </alternativeName>
</protein>
<dbReference type="InterPro" id="IPR004101">
    <property type="entry name" value="Mur_ligase_C"/>
</dbReference>
<feature type="domain" description="Mur ligase N-terminal catalytic" evidence="10">
    <location>
        <begin position="2"/>
        <end position="100"/>
    </location>
</feature>
<dbReference type="InterPro" id="IPR036615">
    <property type="entry name" value="Mur_ligase_C_dom_sf"/>
</dbReference>
<keyword evidence="1 9" id="KW-0436">Ligase</keyword>
<dbReference type="Pfam" id="PF01225">
    <property type="entry name" value="Mur_ligase"/>
    <property type="match status" value="1"/>
</dbReference>
<dbReference type="PANTHER" id="PTHR43445">
    <property type="entry name" value="UDP-N-ACETYLMURAMATE--L-ALANINE LIGASE-RELATED"/>
    <property type="match status" value="1"/>
</dbReference>
<evidence type="ECO:0000259" key="12">
    <source>
        <dbReference type="Pfam" id="PF08245"/>
    </source>
</evidence>
<dbReference type="InterPro" id="IPR050061">
    <property type="entry name" value="MurCDEF_pg_biosynth"/>
</dbReference>
<feature type="binding site" evidence="9">
    <location>
        <begin position="110"/>
        <end position="116"/>
    </location>
    <ligand>
        <name>ATP</name>
        <dbReference type="ChEBI" id="CHEBI:30616"/>
    </ligand>
</feature>
<dbReference type="GO" id="GO:0106418">
    <property type="term" value="F:UDP-N-acetylmuramate-L-alanyl-gamma-D-glutamyl-meso-2,6-diaminoheptanedioate ligase activity"/>
    <property type="evidence" value="ECO:0007669"/>
    <property type="project" value="UniProtKB-EC"/>
</dbReference>
<dbReference type="RefSeq" id="WP_015551842.1">
    <property type="nucleotide sequence ID" value="NC_021033.1"/>
</dbReference>
<dbReference type="SUPFAM" id="SSF53623">
    <property type="entry name" value="MurD-like peptide ligases, catalytic domain"/>
    <property type="match status" value="1"/>
</dbReference>
<dbReference type="InterPro" id="IPR036565">
    <property type="entry name" value="Mur-like_cat_sf"/>
</dbReference>
<dbReference type="SUPFAM" id="SSF51984">
    <property type="entry name" value="MurCD N-terminal domain"/>
    <property type="match status" value="1"/>
</dbReference>
<dbReference type="SUPFAM" id="SSF53244">
    <property type="entry name" value="MurD-like peptide ligases, peptide-binding domain"/>
    <property type="match status" value="1"/>
</dbReference>
<evidence type="ECO:0000256" key="5">
    <source>
        <dbReference type="ARBA" id="ARBA00022960"/>
    </source>
</evidence>
<dbReference type="Pfam" id="PF08245">
    <property type="entry name" value="Mur_ligase_M"/>
    <property type="match status" value="1"/>
</dbReference>
<keyword evidence="4 9" id="KW-0067">ATP-binding</keyword>
<evidence type="ECO:0000256" key="9">
    <source>
        <dbReference type="HAMAP-Rule" id="MF_02020"/>
    </source>
</evidence>
<dbReference type="GO" id="GO:0051301">
    <property type="term" value="P:cell division"/>
    <property type="evidence" value="ECO:0007669"/>
    <property type="project" value="UniProtKB-KW"/>
</dbReference>
<dbReference type="EMBL" id="HE681424">
    <property type="protein sequence ID" value="CCG19792.1"/>
    <property type="molecule type" value="Genomic_DNA"/>
</dbReference>
<keyword evidence="9" id="KW-0460">Magnesium</keyword>
<evidence type="ECO:0000256" key="7">
    <source>
        <dbReference type="ARBA" id="ARBA00023306"/>
    </source>
</evidence>
<comment type="similarity">
    <text evidence="9">Belongs to the MurCDEF family. Mpl subfamily.</text>
</comment>
<evidence type="ECO:0000256" key="1">
    <source>
        <dbReference type="ARBA" id="ARBA00022598"/>
    </source>
</evidence>
<dbReference type="NCBIfam" id="TIGR01081">
    <property type="entry name" value="mpl"/>
    <property type="match status" value="1"/>
</dbReference>
<organism evidence="13">
    <name type="scientific">Taylorella asinigenitalis 14/45</name>
    <dbReference type="NCBI Taxonomy" id="1091495"/>
    <lineage>
        <taxon>Bacteria</taxon>
        <taxon>Pseudomonadati</taxon>
        <taxon>Pseudomonadota</taxon>
        <taxon>Betaproteobacteria</taxon>
        <taxon>Burkholderiales</taxon>
        <taxon>Alcaligenaceae</taxon>
        <taxon>Taylorella</taxon>
    </lineage>
</organism>
<comment type="function">
    <text evidence="9">Reutilizes the intact tripeptide L-alanyl-gamma-D-glutamyl-meso-diaminopimelate by linking it to UDP-N-acetylmuramate.</text>
</comment>
<dbReference type="PANTHER" id="PTHR43445:SF5">
    <property type="entry name" value="UDP-N-ACETYLMURAMATE--L-ALANYL-GAMMA-D-GLUTAMYL-MESO-2,6-DIAMINOHEPTANDIOATE LIGASE"/>
    <property type="match status" value="1"/>
</dbReference>
<comment type="cofactor">
    <cofactor evidence="9">
        <name>Mg(2+)</name>
        <dbReference type="ChEBI" id="CHEBI:18420"/>
    </cofactor>
</comment>
<evidence type="ECO:0000256" key="4">
    <source>
        <dbReference type="ARBA" id="ARBA00022840"/>
    </source>
</evidence>
<dbReference type="InterPro" id="IPR005757">
    <property type="entry name" value="Mpl"/>
</dbReference>
<accession>I7J1X7</accession>
<dbReference type="HAMAP" id="MF_02020">
    <property type="entry name" value="Mpl"/>
    <property type="match status" value="1"/>
</dbReference>
<dbReference type="UniPathway" id="UPA00544"/>
<dbReference type="GO" id="GO:0005524">
    <property type="term" value="F:ATP binding"/>
    <property type="evidence" value="ECO:0007669"/>
    <property type="project" value="UniProtKB-UniRule"/>
</dbReference>
<keyword evidence="8 9" id="KW-0961">Cell wall biogenesis/degradation</keyword>
<gene>
    <name evidence="9 13" type="primary">mpl</name>
    <name evidence="13" type="ORF">KUM_1004</name>
</gene>
<dbReference type="GO" id="GO:0009254">
    <property type="term" value="P:peptidoglycan turnover"/>
    <property type="evidence" value="ECO:0007669"/>
    <property type="project" value="UniProtKB-UniRule"/>
</dbReference>
<comment type="catalytic activity">
    <reaction evidence="9">
        <text>UDP-N-acetyl-alpha-D-muramate + L-alanyl-gamma-D-glutamyl-meso-2,6-diaminopimelate + ATP = UDP-N-acetyl-alpha-D-muramoyl-L-alanyl-gamma-D-glutamyl-meso-2,6-diaminopimelate + ADP + phosphate + H(+)</text>
        <dbReference type="Rhea" id="RHEA:29563"/>
        <dbReference type="ChEBI" id="CHEBI:15378"/>
        <dbReference type="ChEBI" id="CHEBI:30616"/>
        <dbReference type="ChEBI" id="CHEBI:43474"/>
        <dbReference type="ChEBI" id="CHEBI:61401"/>
        <dbReference type="ChEBI" id="CHEBI:70757"/>
        <dbReference type="ChEBI" id="CHEBI:83905"/>
        <dbReference type="ChEBI" id="CHEBI:456216"/>
        <dbReference type="EC" id="6.3.2.45"/>
    </reaction>
</comment>
<keyword evidence="2 9" id="KW-0132">Cell division</keyword>
<dbReference type="InterPro" id="IPR013221">
    <property type="entry name" value="Mur_ligase_cen"/>
</dbReference>
<dbReference type="AlphaFoldDB" id="I7J1X7"/>
<name>I7J1X7_9BURK</name>
<keyword evidence="7 9" id="KW-0131">Cell cycle</keyword>
<evidence type="ECO:0000256" key="8">
    <source>
        <dbReference type="ARBA" id="ARBA00023316"/>
    </source>
</evidence>
<evidence type="ECO:0000256" key="3">
    <source>
        <dbReference type="ARBA" id="ARBA00022741"/>
    </source>
</evidence>
<keyword evidence="5 9" id="KW-0133">Cell shape</keyword>
<sequence length="455" mass="50352">MHIHILGIGGTFMGGLAVIARSAGHKVTGCDMGVYPPMSEQLKEQGIEFIEGFQEDQINLNPDLYIVGNVVTRGNPLMEAILEKGLPYTSGPQWLGDHILREQYVLAVSGTHGKTTSSSMLTHILQCAGLEPNFLIGGIAKDFNISARFNPNSKYFVIEADEYDTAFFDKRSKFVHYHANIAIINNIEYDHADIFPDLKAIENQFHNFVRILPRNGSLIVPSKDETVARILARGLYCDKVEVGPDGAWSYSNVSDSTESFDILRNGEKIGSIKWKLTGIHNIKNALSCIAAADIIGIEPDKACEYLSKFSGIKRRMEVLGNPKNITIYDDFAHHPSAIATTIDGLRKKVGDARIIAVLEPRSNTMKLGTMAKLLPQALINADEIYIYGELNGKHALGWTPEEIFGPKTNVHIFHNIEELKSAILNMAAPNDHIVIMSNGSFQGLHRKLLSELEKN</sequence>
<dbReference type="Gene3D" id="3.90.190.20">
    <property type="entry name" value="Mur ligase, C-terminal domain"/>
    <property type="match status" value="1"/>
</dbReference>
<dbReference type="Gene3D" id="3.40.50.720">
    <property type="entry name" value="NAD(P)-binding Rossmann-like Domain"/>
    <property type="match status" value="1"/>
</dbReference>
<keyword evidence="6 9" id="KW-0573">Peptidoglycan synthesis</keyword>
<dbReference type="GO" id="GO:0009252">
    <property type="term" value="P:peptidoglycan biosynthetic process"/>
    <property type="evidence" value="ECO:0007669"/>
    <property type="project" value="UniProtKB-KW"/>
</dbReference>
<evidence type="ECO:0000256" key="6">
    <source>
        <dbReference type="ARBA" id="ARBA00022984"/>
    </source>
</evidence>
<dbReference type="InterPro" id="IPR000713">
    <property type="entry name" value="Mur_ligase_N"/>
</dbReference>
<evidence type="ECO:0000313" key="13">
    <source>
        <dbReference type="EMBL" id="CCG19792.1"/>
    </source>
</evidence>
<feature type="domain" description="Mur ligase central" evidence="12">
    <location>
        <begin position="108"/>
        <end position="292"/>
    </location>
</feature>
<dbReference type="HOGENOM" id="CLU_028104_0_1_4"/>